<evidence type="ECO:0000313" key="1">
    <source>
        <dbReference type="EMBL" id="TLD40343.1"/>
    </source>
</evidence>
<proteinExistence type="predicted"/>
<protein>
    <submittedName>
        <fullName evidence="1">Uncharacterized protein</fullName>
    </submittedName>
</protein>
<dbReference type="EMBL" id="SULG01000108">
    <property type="protein sequence ID" value="TLD40343.1"/>
    <property type="molecule type" value="Genomic_DNA"/>
</dbReference>
<comment type="caution">
    <text evidence="1">The sequence shown here is derived from an EMBL/GenBank/DDBJ whole genome shotgun (WGS) entry which is preliminary data.</text>
</comment>
<gene>
    <name evidence="1" type="ORF">JETT_3379</name>
</gene>
<sequence>MGIFSIQSLKSGTINSRKLTLYGDSIFTLLFLSLREALELDFIEIFFRGLWRIMISNRLKTKKSQRVER</sequence>
<reference evidence="1 2" key="1">
    <citation type="submission" date="2019-04" db="EMBL/GenBank/DDBJ databases">
        <title>Genome of a novel bacterium Candidatus Jettenia ecosi reconstructed from metagenome of an anammox bioreactor.</title>
        <authorList>
            <person name="Mardanov A.V."/>
            <person name="Beletsky A.V."/>
            <person name="Ravin N.V."/>
            <person name="Botchkova E.A."/>
            <person name="Litti Y.V."/>
            <person name="Nozhevnikova A.N."/>
        </authorList>
    </citation>
    <scope>NUCLEOTIDE SEQUENCE [LARGE SCALE GENOMIC DNA]</scope>
    <source>
        <strain evidence="1">J2</strain>
    </source>
</reference>
<organism evidence="1 2">
    <name type="scientific">Candidatus Jettenia ecosi</name>
    <dbReference type="NCBI Taxonomy" id="2494326"/>
    <lineage>
        <taxon>Bacteria</taxon>
        <taxon>Pseudomonadati</taxon>
        <taxon>Planctomycetota</taxon>
        <taxon>Candidatus Brocadiia</taxon>
        <taxon>Candidatus Brocadiales</taxon>
        <taxon>Candidatus Brocadiaceae</taxon>
        <taxon>Candidatus Jettenia</taxon>
    </lineage>
</organism>
<evidence type="ECO:0000313" key="2">
    <source>
        <dbReference type="Proteomes" id="UP000319783"/>
    </source>
</evidence>
<accession>A0A533Q6U5</accession>
<name>A0A533Q6U5_9BACT</name>
<dbReference type="Proteomes" id="UP000319783">
    <property type="component" value="Unassembled WGS sequence"/>
</dbReference>
<dbReference type="AlphaFoldDB" id="A0A533Q6U5"/>